<comment type="catalytic activity">
    <reaction evidence="2 7">
        <text>Release of an N-terminal amino acid, preferentially leucine, but not glutamic or aspartic acids.</text>
        <dbReference type="EC" id="3.4.11.10"/>
    </reaction>
</comment>
<dbReference type="NCBIfam" id="NF002073">
    <property type="entry name" value="PRK00913.1-2"/>
    <property type="match status" value="1"/>
</dbReference>
<evidence type="ECO:0000256" key="7">
    <source>
        <dbReference type="HAMAP-Rule" id="MF_00181"/>
    </source>
</evidence>
<dbReference type="SUPFAM" id="SSF52949">
    <property type="entry name" value="Macro domain-like"/>
    <property type="match status" value="1"/>
</dbReference>
<evidence type="ECO:0000313" key="9">
    <source>
        <dbReference type="EMBL" id="PIR07080.1"/>
    </source>
</evidence>
<evidence type="ECO:0000256" key="1">
    <source>
        <dbReference type="ARBA" id="ARBA00000135"/>
    </source>
</evidence>
<keyword evidence="4 7" id="KW-0031">Aminopeptidase</keyword>
<dbReference type="HAMAP" id="MF_00181">
    <property type="entry name" value="Cytosol_peptidase_M17"/>
    <property type="match status" value="1"/>
</dbReference>
<dbReference type="Pfam" id="PF00883">
    <property type="entry name" value="Peptidase_M17"/>
    <property type="match status" value="1"/>
</dbReference>
<comment type="similarity">
    <text evidence="3 7">Belongs to the peptidase M17 family.</text>
</comment>
<dbReference type="PANTHER" id="PTHR11963">
    <property type="entry name" value="LEUCINE AMINOPEPTIDASE-RELATED"/>
    <property type="match status" value="1"/>
</dbReference>
<dbReference type="InterPro" id="IPR023042">
    <property type="entry name" value="Peptidase_M17_leu_NH2_pept"/>
</dbReference>
<dbReference type="InterPro" id="IPR011356">
    <property type="entry name" value="Leucine_aapep/pepB"/>
</dbReference>
<evidence type="ECO:0000256" key="6">
    <source>
        <dbReference type="ARBA" id="ARBA00022801"/>
    </source>
</evidence>
<gene>
    <name evidence="7" type="primary">pepA</name>
    <name evidence="9" type="ORF">COV55_01475</name>
</gene>
<comment type="caution">
    <text evidence="9">The sequence shown here is derived from an EMBL/GenBank/DDBJ whole genome shotgun (WGS) entry which is preliminary data.</text>
</comment>
<keyword evidence="7" id="KW-0479">Metal-binding</keyword>
<evidence type="ECO:0000256" key="4">
    <source>
        <dbReference type="ARBA" id="ARBA00022438"/>
    </source>
</evidence>
<dbReference type="Pfam" id="PF02789">
    <property type="entry name" value="Peptidase_M17_N"/>
    <property type="match status" value="1"/>
</dbReference>
<sequence length="494" mass="54618">MKLTFTNKINQDIEVVFHPVLQDENQINSLIKKINPADKELILQKIKKQNFIGRKAQTFVFDRAEQVIILLGTGQAKKLSIEDWRNTAGWIIVCLKKYFANNIGLVVRDWLKGNSDIEHLGQALAEGLVLANYNFDKYKKLDKNKIKVDIKQIVVEISAAQRTKLGKGWQRGLLLAQGAIKARDLINEPGSQVTPTFLAKEAQQIVKQNKNISVKILDRPAIKKLGMDAFLGVDQGSHQPPKLIHLVYKPKATTKDKIALIGKGITFDSGGLNIKSFEGMAQMKNDMAGAASVLGLFSVISQLNLKVEVHGIIAACENMPSGRALKPGDIVKSMQGKTIEIGNTDAEGRVTLADALTYIQKQGIKKIIDLATLTGACMVALGTDYAGLFSNNNQLTKELLKATEVSGEKLWRLPLPEEYRQLNKSKVADIRNIPVTRLGEPSTAALFLQEFIEKDVIWSHWDIAGPAYAEKPMNSYIPTGGVGFGVRTLLEWLK</sequence>
<keyword evidence="6 7" id="KW-0378">Hydrolase</keyword>
<feature type="domain" description="Cytosol aminopeptidase" evidence="8">
    <location>
        <begin position="343"/>
        <end position="350"/>
    </location>
</feature>
<keyword evidence="5 7" id="KW-0645">Protease</keyword>
<keyword evidence="7" id="KW-0464">Manganese</keyword>
<dbReference type="SUPFAM" id="SSF53187">
    <property type="entry name" value="Zn-dependent exopeptidases"/>
    <property type="match status" value="1"/>
</dbReference>
<dbReference type="InterPro" id="IPR000819">
    <property type="entry name" value="Peptidase_M17_C"/>
</dbReference>
<dbReference type="EC" id="3.4.11.1" evidence="7"/>
<organism evidence="9 10">
    <name type="scientific">Candidatus Komeilibacteria bacterium CG11_big_fil_rev_8_21_14_0_20_36_20</name>
    <dbReference type="NCBI Taxonomy" id="1974477"/>
    <lineage>
        <taxon>Bacteria</taxon>
        <taxon>Candidatus Komeiliibacteriota</taxon>
    </lineage>
</organism>
<proteinExistence type="inferred from homology"/>
<feature type="binding site" evidence="7">
    <location>
        <position position="286"/>
    </location>
    <ligand>
        <name>Mn(2+)</name>
        <dbReference type="ChEBI" id="CHEBI:29035"/>
        <label>2</label>
    </ligand>
</feature>
<feature type="binding site" evidence="7">
    <location>
        <position position="345"/>
    </location>
    <ligand>
        <name>Mn(2+)</name>
        <dbReference type="ChEBI" id="CHEBI:29035"/>
        <label>1</label>
    </ligand>
</feature>
<reference evidence="9 10" key="1">
    <citation type="submission" date="2017-09" db="EMBL/GenBank/DDBJ databases">
        <title>Depth-based differentiation of microbial function through sediment-hosted aquifers and enrichment of novel symbionts in the deep terrestrial subsurface.</title>
        <authorList>
            <person name="Probst A.J."/>
            <person name="Ladd B."/>
            <person name="Jarett J.K."/>
            <person name="Geller-Mcgrath D.E."/>
            <person name="Sieber C.M."/>
            <person name="Emerson J.B."/>
            <person name="Anantharaman K."/>
            <person name="Thomas B.C."/>
            <person name="Malmstrom R."/>
            <person name="Stieglmeier M."/>
            <person name="Klingl A."/>
            <person name="Woyke T."/>
            <person name="Ryan C.M."/>
            <person name="Banfield J.F."/>
        </authorList>
    </citation>
    <scope>NUCLEOTIDE SEQUENCE [LARGE SCALE GENOMIC DNA]</scope>
    <source>
        <strain evidence="9">CG11_big_fil_rev_8_21_14_0_20_36_20</strain>
    </source>
</reference>
<dbReference type="PROSITE" id="PS00631">
    <property type="entry name" value="CYTOSOL_AP"/>
    <property type="match status" value="1"/>
</dbReference>
<dbReference type="Gene3D" id="3.40.630.10">
    <property type="entry name" value="Zn peptidases"/>
    <property type="match status" value="1"/>
</dbReference>
<protein>
    <recommendedName>
        <fullName evidence="7">Probable cytosol aminopeptidase</fullName>
        <ecNumber evidence="7">3.4.11.1</ecNumber>
    </recommendedName>
    <alternativeName>
        <fullName evidence="7">Leucine aminopeptidase</fullName>
        <shortName evidence="7">LAP</shortName>
        <ecNumber evidence="7">3.4.11.10</ecNumber>
    </alternativeName>
    <alternativeName>
        <fullName evidence="7">Leucyl aminopeptidase</fullName>
    </alternativeName>
</protein>
<dbReference type="GO" id="GO:0030145">
    <property type="term" value="F:manganese ion binding"/>
    <property type="evidence" value="ECO:0007669"/>
    <property type="project" value="UniProtKB-UniRule"/>
</dbReference>
<dbReference type="InterPro" id="IPR008283">
    <property type="entry name" value="Peptidase_M17_N"/>
</dbReference>
<evidence type="ECO:0000256" key="2">
    <source>
        <dbReference type="ARBA" id="ARBA00000967"/>
    </source>
</evidence>
<comment type="cofactor">
    <cofactor evidence="7">
        <name>Mn(2+)</name>
        <dbReference type="ChEBI" id="CHEBI:29035"/>
    </cofactor>
    <text evidence="7">Binds 2 manganese ions per subunit.</text>
</comment>
<dbReference type="GO" id="GO:0006508">
    <property type="term" value="P:proteolysis"/>
    <property type="evidence" value="ECO:0007669"/>
    <property type="project" value="UniProtKB-KW"/>
</dbReference>
<dbReference type="PANTHER" id="PTHR11963:SF23">
    <property type="entry name" value="CYTOSOL AMINOPEPTIDASE"/>
    <property type="match status" value="1"/>
</dbReference>
<dbReference type="Proteomes" id="UP000230564">
    <property type="component" value="Unassembled WGS sequence"/>
</dbReference>
<dbReference type="GO" id="GO:0070006">
    <property type="term" value="F:metalloaminopeptidase activity"/>
    <property type="evidence" value="ECO:0007669"/>
    <property type="project" value="InterPro"/>
</dbReference>
<accession>A0A2H0NDV4</accession>
<feature type="active site" evidence="7">
    <location>
        <position position="349"/>
    </location>
</feature>
<dbReference type="EMBL" id="PCWQ01000007">
    <property type="protein sequence ID" value="PIR07080.1"/>
    <property type="molecule type" value="Genomic_DNA"/>
</dbReference>
<dbReference type="InterPro" id="IPR043472">
    <property type="entry name" value="Macro_dom-like"/>
</dbReference>
<feature type="binding site" evidence="7">
    <location>
        <position position="268"/>
    </location>
    <ligand>
        <name>Mn(2+)</name>
        <dbReference type="ChEBI" id="CHEBI:29035"/>
        <label>1</label>
    </ligand>
</feature>
<feature type="binding site" evidence="7">
    <location>
        <position position="263"/>
    </location>
    <ligand>
        <name>Mn(2+)</name>
        <dbReference type="ChEBI" id="CHEBI:29035"/>
        <label>2</label>
    </ligand>
</feature>
<dbReference type="PRINTS" id="PR00481">
    <property type="entry name" value="LAMNOPPTDASE"/>
</dbReference>
<dbReference type="NCBIfam" id="NF002083">
    <property type="entry name" value="PRK00913.3-5"/>
    <property type="match status" value="1"/>
</dbReference>
<dbReference type="GO" id="GO:0005737">
    <property type="term" value="C:cytoplasm"/>
    <property type="evidence" value="ECO:0007669"/>
    <property type="project" value="UniProtKB-SubCell"/>
</dbReference>
<dbReference type="EC" id="3.4.11.10" evidence="7"/>
<comment type="function">
    <text evidence="7">Presumably involved in the processing and regular turnover of intracellular proteins. Catalyzes the removal of unsubstituted N-terminal amino acids from various peptides.</text>
</comment>
<dbReference type="NCBIfam" id="NF002074">
    <property type="entry name" value="PRK00913.1-4"/>
    <property type="match status" value="1"/>
</dbReference>
<evidence type="ECO:0000259" key="8">
    <source>
        <dbReference type="PROSITE" id="PS00631"/>
    </source>
</evidence>
<keyword evidence="7" id="KW-0963">Cytoplasm</keyword>
<feature type="active site" evidence="7">
    <location>
        <position position="275"/>
    </location>
</feature>
<comment type="catalytic activity">
    <reaction evidence="1 7">
        <text>Release of an N-terminal amino acid, Xaa-|-Yaa-, in which Xaa is preferably Leu, but may be other amino acids including Pro although not Arg or Lys, and Yaa may be Pro. Amino acid amides and methyl esters are also readily hydrolyzed, but rates on arylamides are exceedingly low.</text>
        <dbReference type="EC" id="3.4.11.1"/>
    </reaction>
</comment>
<feature type="binding site" evidence="7">
    <location>
        <position position="347"/>
    </location>
    <ligand>
        <name>Mn(2+)</name>
        <dbReference type="ChEBI" id="CHEBI:29035"/>
        <label>1</label>
    </ligand>
</feature>
<feature type="binding site" evidence="7">
    <location>
        <position position="268"/>
    </location>
    <ligand>
        <name>Mn(2+)</name>
        <dbReference type="ChEBI" id="CHEBI:29035"/>
        <label>2</label>
    </ligand>
</feature>
<comment type="subcellular location">
    <subcellularLocation>
        <location evidence="7">Cytoplasm</location>
    </subcellularLocation>
</comment>
<evidence type="ECO:0000256" key="3">
    <source>
        <dbReference type="ARBA" id="ARBA00009528"/>
    </source>
</evidence>
<evidence type="ECO:0000313" key="10">
    <source>
        <dbReference type="Proteomes" id="UP000230564"/>
    </source>
</evidence>
<dbReference type="CDD" id="cd00433">
    <property type="entry name" value="Peptidase_M17"/>
    <property type="match status" value="1"/>
</dbReference>
<evidence type="ECO:0000256" key="5">
    <source>
        <dbReference type="ARBA" id="ARBA00022670"/>
    </source>
</evidence>
<feature type="binding site" evidence="7">
    <location>
        <position position="347"/>
    </location>
    <ligand>
        <name>Mn(2+)</name>
        <dbReference type="ChEBI" id="CHEBI:29035"/>
        <label>2</label>
    </ligand>
</feature>
<dbReference type="AlphaFoldDB" id="A0A2H0NDV4"/>
<name>A0A2H0NDV4_9BACT</name>
<dbReference type="Gene3D" id="3.40.220.10">
    <property type="entry name" value="Leucine Aminopeptidase, subunit E, domain 1"/>
    <property type="match status" value="1"/>
</dbReference>